<evidence type="ECO:0000313" key="5">
    <source>
        <dbReference type="EMBL" id="SKA43207.1"/>
    </source>
</evidence>
<dbReference type="PANTHER" id="PTHR44688">
    <property type="entry name" value="DNA-BINDING TRANSCRIPTIONAL ACTIVATOR DEVR_DOSR"/>
    <property type="match status" value="1"/>
</dbReference>
<dbReference type="EMBL" id="FUXU01000001">
    <property type="protein sequence ID" value="SKA43207.1"/>
    <property type="molecule type" value="Genomic_DNA"/>
</dbReference>
<dbReference type="GO" id="GO:0003677">
    <property type="term" value="F:DNA binding"/>
    <property type="evidence" value="ECO:0007669"/>
    <property type="project" value="UniProtKB-KW"/>
</dbReference>
<dbReference type="CDD" id="cd06170">
    <property type="entry name" value="LuxR_C_like"/>
    <property type="match status" value="1"/>
</dbReference>
<feature type="domain" description="HTH luxR-type" evidence="4">
    <location>
        <begin position="151"/>
        <end position="216"/>
    </location>
</feature>
<sequence>MFKCMSTKSVYIVSLNDDWSAVIKSILSSIFTHYRFCESQGVDALWSLQDDDVVIFDKGTLGNPSSLLISPYERGGEWLIVNGNPVDEESVAGLISLGFSGLIVSPYTLEMLPRAMRTIAAGQMWFSRDAMSQALKHLVKAGGMSCHSVNVLGARFSLSSREQQVFLLLLQGKSNKDIALQLHLSPSTVKCHVSSILLKTGKHSRNQLSTLLLEEDVDPPVKDIA</sequence>
<dbReference type="Pfam" id="PF00196">
    <property type="entry name" value="GerE"/>
    <property type="match status" value="1"/>
</dbReference>
<dbReference type="SUPFAM" id="SSF46894">
    <property type="entry name" value="C-terminal effector domain of the bipartite response regulators"/>
    <property type="match status" value="1"/>
</dbReference>
<keyword evidence="1" id="KW-0805">Transcription regulation</keyword>
<dbReference type="Gene3D" id="3.40.50.2300">
    <property type="match status" value="1"/>
</dbReference>
<dbReference type="PANTHER" id="PTHR44688:SF16">
    <property type="entry name" value="DNA-BINDING TRANSCRIPTIONAL ACTIVATOR DEVR_DOSR"/>
    <property type="match status" value="1"/>
</dbReference>
<evidence type="ECO:0000256" key="1">
    <source>
        <dbReference type="ARBA" id="ARBA00023015"/>
    </source>
</evidence>
<dbReference type="PROSITE" id="PS00622">
    <property type="entry name" value="HTH_LUXR_1"/>
    <property type="match status" value="1"/>
</dbReference>
<organism evidence="5 6">
    <name type="scientific">Enterovibrio nigricans DSM 22720</name>
    <dbReference type="NCBI Taxonomy" id="1121868"/>
    <lineage>
        <taxon>Bacteria</taxon>
        <taxon>Pseudomonadati</taxon>
        <taxon>Pseudomonadota</taxon>
        <taxon>Gammaproteobacteria</taxon>
        <taxon>Vibrionales</taxon>
        <taxon>Vibrionaceae</taxon>
        <taxon>Enterovibrio</taxon>
    </lineage>
</organism>
<evidence type="ECO:0000313" key="6">
    <source>
        <dbReference type="Proteomes" id="UP000190162"/>
    </source>
</evidence>
<evidence type="ECO:0000256" key="2">
    <source>
        <dbReference type="ARBA" id="ARBA00023125"/>
    </source>
</evidence>
<dbReference type="InterPro" id="IPR016032">
    <property type="entry name" value="Sig_transdc_resp-reg_C-effctor"/>
</dbReference>
<dbReference type="AlphaFoldDB" id="A0A1T4TS14"/>
<dbReference type="InterPro" id="IPR036388">
    <property type="entry name" value="WH-like_DNA-bd_sf"/>
</dbReference>
<dbReference type="PROSITE" id="PS50043">
    <property type="entry name" value="HTH_LUXR_2"/>
    <property type="match status" value="1"/>
</dbReference>
<protein>
    <submittedName>
        <fullName evidence="5">DNA-binding response regulator, NarL/FixJ family, contains REC and HTH domains</fullName>
    </submittedName>
</protein>
<name>A0A1T4TS14_9GAMM</name>
<keyword evidence="3" id="KW-0804">Transcription</keyword>
<reference evidence="6" key="1">
    <citation type="submission" date="2017-02" db="EMBL/GenBank/DDBJ databases">
        <authorList>
            <person name="Varghese N."/>
            <person name="Submissions S."/>
        </authorList>
    </citation>
    <scope>NUCLEOTIDE SEQUENCE [LARGE SCALE GENOMIC DNA]</scope>
    <source>
        <strain evidence="6">DSM 22720</strain>
    </source>
</reference>
<dbReference type="InterPro" id="IPR000792">
    <property type="entry name" value="Tscrpt_reg_LuxR_C"/>
</dbReference>
<keyword evidence="6" id="KW-1185">Reference proteome</keyword>
<dbReference type="PRINTS" id="PR00038">
    <property type="entry name" value="HTHLUXR"/>
</dbReference>
<proteinExistence type="predicted"/>
<accession>A0A1T4TS14</accession>
<dbReference type="GO" id="GO:0006355">
    <property type="term" value="P:regulation of DNA-templated transcription"/>
    <property type="evidence" value="ECO:0007669"/>
    <property type="project" value="InterPro"/>
</dbReference>
<evidence type="ECO:0000256" key="3">
    <source>
        <dbReference type="ARBA" id="ARBA00023163"/>
    </source>
</evidence>
<dbReference type="SMART" id="SM00421">
    <property type="entry name" value="HTH_LUXR"/>
    <property type="match status" value="1"/>
</dbReference>
<dbReference type="Proteomes" id="UP000190162">
    <property type="component" value="Unassembled WGS sequence"/>
</dbReference>
<gene>
    <name evidence="5" type="ORF">SAMN02745132_00004</name>
</gene>
<keyword evidence="2 5" id="KW-0238">DNA-binding</keyword>
<evidence type="ECO:0000259" key="4">
    <source>
        <dbReference type="PROSITE" id="PS50043"/>
    </source>
</evidence>
<dbReference type="Gene3D" id="1.10.10.10">
    <property type="entry name" value="Winged helix-like DNA-binding domain superfamily/Winged helix DNA-binding domain"/>
    <property type="match status" value="1"/>
</dbReference>